<evidence type="ECO:0000313" key="3">
    <source>
        <dbReference type="Proteomes" id="UP000644548"/>
    </source>
</evidence>
<keyword evidence="1" id="KW-0812">Transmembrane</keyword>
<accession>A0ABQ2S7Q4</accession>
<dbReference type="EMBL" id="BMQN01000015">
    <property type="protein sequence ID" value="GGS05448.1"/>
    <property type="molecule type" value="Genomic_DNA"/>
</dbReference>
<reference evidence="3" key="1">
    <citation type="journal article" date="2019" name="Int. J. Syst. Evol. Microbiol.">
        <title>The Global Catalogue of Microorganisms (GCM) 10K type strain sequencing project: providing services to taxonomists for standard genome sequencing and annotation.</title>
        <authorList>
            <consortium name="The Broad Institute Genomics Platform"/>
            <consortium name="The Broad Institute Genome Sequencing Center for Infectious Disease"/>
            <person name="Wu L."/>
            <person name="Ma J."/>
        </authorList>
    </citation>
    <scope>NUCLEOTIDE SEQUENCE [LARGE SCALE GENOMIC DNA]</scope>
    <source>
        <strain evidence="3">JCM 31405</strain>
    </source>
</reference>
<dbReference type="Proteomes" id="UP000644548">
    <property type="component" value="Unassembled WGS sequence"/>
</dbReference>
<protein>
    <submittedName>
        <fullName evidence="2">Uncharacterized protein</fullName>
    </submittedName>
</protein>
<gene>
    <name evidence="2" type="ORF">GCM10008960_34920</name>
</gene>
<evidence type="ECO:0000256" key="1">
    <source>
        <dbReference type="SAM" id="Phobius"/>
    </source>
</evidence>
<keyword evidence="3" id="KW-1185">Reference proteome</keyword>
<comment type="caution">
    <text evidence="2">The sequence shown here is derived from an EMBL/GenBank/DDBJ whole genome shotgun (WGS) entry which is preliminary data.</text>
</comment>
<keyword evidence="1" id="KW-1133">Transmembrane helix</keyword>
<keyword evidence="1" id="KW-0472">Membrane</keyword>
<organism evidence="2 3">
    <name type="scientific">Deinococcus sedimenti</name>
    <dbReference type="NCBI Taxonomy" id="1867090"/>
    <lineage>
        <taxon>Bacteria</taxon>
        <taxon>Thermotogati</taxon>
        <taxon>Deinococcota</taxon>
        <taxon>Deinococci</taxon>
        <taxon>Deinococcales</taxon>
        <taxon>Deinococcaceae</taxon>
        <taxon>Deinococcus</taxon>
    </lineage>
</organism>
<proteinExistence type="predicted"/>
<sequence>MTAVSSTGTSSPHNQQAFETCIALTLQMIASIEFAPTTGASTDPELTVAFAGQVDRHAQDIALMAGHAGADVEGLGAGVYGQLCAVRDEPVQAAYHALHSAAYLGLRGGLTTAALLGAVAYALRRAALRTERLLH</sequence>
<evidence type="ECO:0000313" key="2">
    <source>
        <dbReference type="EMBL" id="GGS05448.1"/>
    </source>
</evidence>
<name>A0ABQ2S7Q4_9DEIO</name>
<feature type="transmembrane region" description="Helical" evidence="1">
    <location>
        <begin position="101"/>
        <end position="123"/>
    </location>
</feature>
<dbReference type="RefSeq" id="WP_189074454.1">
    <property type="nucleotide sequence ID" value="NZ_BMQN01000015.1"/>
</dbReference>